<keyword evidence="1" id="KW-0472">Membrane</keyword>
<dbReference type="STRING" id="1353537.TP2_00225"/>
<dbReference type="Proteomes" id="UP000027432">
    <property type="component" value="Unassembled WGS sequence"/>
</dbReference>
<sequence>MKKLAVAFSVIAAPALAHPGHAVAPGPEGHAIAHVAMAAIAIAAVYVALELGRTLKRIRKG</sequence>
<comment type="caution">
    <text evidence="3">The sequence shown here is derived from an EMBL/GenBank/DDBJ whole genome shotgun (WGS) entry which is preliminary data.</text>
</comment>
<feature type="signal peptide" evidence="2">
    <location>
        <begin position="1"/>
        <end position="17"/>
    </location>
</feature>
<organism evidence="3 4">
    <name type="scientific">Thioclava pacifica DSM 10166</name>
    <dbReference type="NCBI Taxonomy" id="1353537"/>
    <lineage>
        <taxon>Bacteria</taxon>
        <taxon>Pseudomonadati</taxon>
        <taxon>Pseudomonadota</taxon>
        <taxon>Alphaproteobacteria</taxon>
        <taxon>Rhodobacterales</taxon>
        <taxon>Paracoccaceae</taxon>
        <taxon>Thioclava</taxon>
    </lineage>
</organism>
<feature type="transmembrane region" description="Helical" evidence="1">
    <location>
        <begin position="32"/>
        <end position="51"/>
    </location>
</feature>
<keyword evidence="4" id="KW-1185">Reference proteome</keyword>
<dbReference type="EMBL" id="AUND01000001">
    <property type="protein sequence ID" value="KEO55977.1"/>
    <property type="molecule type" value="Genomic_DNA"/>
</dbReference>
<evidence type="ECO:0000313" key="4">
    <source>
        <dbReference type="Proteomes" id="UP000027432"/>
    </source>
</evidence>
<dbReference type="eggNOG" id="ENOG50318S7">
    <property type="taxonomic scope" value="Bacteria"/>
</dbReference>
<name>A0A074K321_9RHOB</name>
<keyword evidence="1" id="KW-1133">Transmembrane helix</keyword>
<dbReference type="OrthoDB" id="7874799at2"/>
<keyword evidence="1" id="KW-0812">Transmembrane</keyword>
<evidence type="ECO:0000313" key="3">
    <source>
        <dbReference type="EMBL" id="KEO55977.1"/>
    </source>
</evidence>
<proteinExistence type="predicted"/>
<dbReference type="AlphaFoldDB" id="A0A074K321"/>
<protein>
    <submittedName>
        <fullName evidence="3">Uncharacterized protein</fullName>
    </submittedName>
</protein>
<reference evidence="3 4" key="1">
    <citation type="submission" date="2013-07" db="EMBL/GenBank/DDBJ databases">
        <title>Thioclava pacifica DSM 10166 Genome Sequencing.</title>
        <authorList>
            <person name="Lai Q."/>
            <person name="Shao Z."/>
        </authorList>
    </citation>
    <scope>NUCLEOTIDE SEQUENCE [LARGE SCALE GENOMIC DNA]</scope>
    <source>
        <strain evidence="3 4">DSM 10166</strain>
    </source>
</reference>
<gene>
    <name evidence="3" type="ORF">TP2_00225</name>
</gene>
<evidence type="ECO:0000256" key="2">
    <source>
        <dbReference type="SAM" id="SignalP"/>
    </source>
</evidence>
<accession>A0A074K321</accession>
<keyword evidence="2" id="KW-0732">Signal</keyword>
<dbReference type="RefSeq" id="WP_038072089.1">
    <property type="nucleotide sequence ID" value="NZ_AUND01000001.1"/>
</dbReference>
<feature type="chain" id="PRO_5001695351" evidence="2">
    <location>
        <begin position="18"/>
        <end position="61"/>
    </location>
</feature>
<evidence type="ECO:0000256" key="1">
    <source>
        <dbReference type="SAM" id="Phobius"/>
    </source>
</evidence>